<dbReference type="EMBL" id="CP053418">
    <property type="protein sequence ID" value="QJW83232.1"/>
    <property type="molecule type" value="Genomic_DNA"/>
</dbReference>
<dbReference type="Gene3D" id="1.10.260.40">
    <property type="entry name" value="lambda repressor-like DNA-binding domains"/>
    <property type="match status" value="1"/>
</dbReference>
<dbReference type="CDD" id="cd00093">
    <property type="entry name" value="HTH_XRE"/>
    <property type="match status" value="1"/>
</dbReference>
<evidence type="ECO:0000313" key="3">
    <source>
        <dbReference type="Proteomes" id="UP000500826"/>
    </source>
</evidence>
<dbReference type="InterPro" id="IPR010982">
    <property type="entry name" value="Lambda_DNA-bd_dom_sf"/>
</dbReference>
<organism evidence="2 3">
    <name type="scientific">Ramlibacter terrae</name>
    <dbReference type="NCBI Taxonomy" id="2732511"/>
    <lineage>
        <taxon>Bacteria</taxon>
        <taxon>Pseudomonadati</taxon>
        <taxon>Pseudomonadota</taxon>
        <taxon>Betaproteobacteria</taxon>
        <taxon>Burkholderiales</taxon>
        <taxon>Comamonadaceae</taxon>
        <taxon>Ramlibacter</taxon>
    </lineage>
</organism>
<dbReference type="InterPro" id="IPR001387">
    <property type="entry name" value="Cro/C1-type_HTH"/>
</dbReference>
<reference evidence="2 3" key="1">
    <citation type="submission" date="2020-05" db="EMBL/GenBank/DDBJ databases">
        <title>Ramlibacter rhizophilus sp. nov., isolated from rhizosphere soil of national flower Mugunghwa from South Korea.</title>
        <authorList>
            <person name="Zheng-Fei Y."/>
            <person name="Huan T."/>
        </authorList>
    </citation>
    <scope>NUCLEOTIDE SEQUENCE [LARGE SCALE GENOMIC DNA]</scope>
    <source>
        <strain evidence="2 3">H242</strain>
    </source>
</reference>
<accession>A0ABX6NZK5</accession>
<sequence length="92" mass="10737">MKTGHNVRFFSRRPNTMYLPPATHDTEAVLTYLLAAREKHNQEEIARHLHFSSRQVRRWEKREVAPDSHRGRTSAAIKLWPASAFSARFPVL</sequence>
<dbReference type="Proteomes" id="UP000500826">
    <property type="component" value="Chromosome"/>
</dbReference>
<keyword evidence="3" id="KW-1185">Reference proteome</keyword>
<feature type="domain" description="Insertion element IS150 protein InsJ-like helix-turn-helix" evidence="1">
    <location>
        <begin position="34"/>
        <end position="62"/>
    </location>
</feature>
<dbReference type="Pfam" id="PF13518">
    <property type="entry name" value="HTH_28"/>
    <property type="match status" value="1"/>
</dbReference>
<name>A0ABX6NZK5_9BURK</name>
<protein>
    <submittedName>
        <fullName evidence="2">Helix-turn-helix domain-containing protein</fullName>
    </submittedName>
</protein>
<dbReference type="InterPro" id="IPR055247">
    <property type="entry name" value="InsJ-like_HTH"/>
</dbReference>
<evidence type="ECO:0000313" key="2">
    <source>
        <dbReference type="EMBL" id="QJW83232.1"/>
    </source>
</evidence>
<proteinExistence type="predicted"/>
<gene>
    <name evidence="2" type="ORF">HK414_00040</name>
</gene>
<evidence type="ECO:0000259" key="1">
    <source>
        <dbReference type="Pfam" id="PF13518"/>
    </source>
</evidence>